<feature type="domain" description="Phosphatidylinositol-specific phospholipase C X" evidence="3">
    <location>
        <begin position="129"/>
        <end position="273"/>
    </location>
</feature>
<evidence type="ECO:0000256" key="2">
    <source>
        <dbReference type="SAM" id="Phobius"/>
    </source>
</evidence>
<dbReference type="PANTHER" id="PTHR13593:SF113">
    <property type="entry name" value="SI:DKEY-266F7.9"/>
    <property type="match status" value="1"/>
</dbReference>
<dbReference type="Proteomes" id="UP001201980">
    <property type="component" value="Unassembled WGS sequence"/>
</dbReference>
<dbReference type="InterPro" id="IPR000909">
    <property type="entry name" value="PLipase_C_PInositol-sp_X_dom"/>
</dbReference>
<dbReference type="PANTHER" id="PTHR13593">
    <property type="match status" value="1"/>
</dbReference>
<dbReference type="Pfam" id="PF00388">
    <property type="entry name" value="PI-PLC-X"/>
    <property type="match status" value="1"/>
</dbReference>
<evidence type="ECO:0000313" key="4">
    <source>
        <dbReference type="EMBL" id="KAJ2901959.1"/>
    </source>
</evidence>
<dbReference type="InterPro" id="IPR051057">
    <property type="entry name" value="PI-PLC_domain"/>
</dbReference>
<dbReference type="AlphaFoldDB" id="A0AAD5WRM4"/>
<feature type="compositionally biased region" description="Low complexity" evidence="1">
    <location>
        <begin position="67"/>
        <end position="82"/>
    </location>
</feature>
<feature type="region of interest" description="Disordered" evidence="1">
    <location>
        <begin position="420"/>
        <end position="445"/>
    </location>
</feature>
<protein>
    <submittedName>
        <fullName evidence="4">Phosphatidylinositol-specific phospholipase c</fullName>
    </submittedName>
</protein>
<evidence type="ECO:0000259" key="3">
    <source>
        <dbReference type="SMART" id="SM00148"/>
    </source>
</evidence>
<dbReference type="SUPFAM" id="SSF51695">
    <property type="entry name" value="PLC-like phosphodiesterases"/>
    <property type="match status" value="2"/>
</dbReference>
<sequence length="478" mass="52477">MPAVMRAGIGLLNGGWKRALTYPAGSPTSSRRSPCRVETIVPALFLILVFMLSFTMLSQSIYPSSPPEEQGQNGGSSSSNPGQAGDGGPSSGSDGSDGSYETRPPKPVSEFSFDIDQIHVPRWMAALPDNVSLTALSIPGTHDTLTHSLAESHPRLHCQNHNLSTQLNGGIRYIDVRARLNTSRHDDPSSNRPGNLLIYHSYAWTGYSFADVMTTVFSFLDQNPEETILMRLQREGGPVHVGPDGRHILSKSRREVGETVIERVEYAMDRRGKSWGADPDFEAAFNYHRTSDPDTSAGFDKHFYLFPSSLREDDKKTPTLGQARGKVILLQDFDGAQGTRNVYGLPWDERDDRLRIEDLWILTGPRDMERKWDAVKNALDDAAAAEDVFSGPLFLSHLSASVAVDPVDVAAGIRDPDTGKWHEGINDRTGKGLRKRNDGKDEGKTGVLMADFPGKNLIAAIVERNAWALPTTDGHAEK</sequence>
<organism evidence="4 5">
    <name type="scientific">Zalerion maritima</name>
    <dbReference type="NCBI Taxonomy" id="339359"/>
    <lineage>
        <taxon>Eukaryota</taxon>
        <taxon>Fungi</taxon>
        <taxon>Dikarya</taxon>
        <taxon>Ascomycota</taxon>
        <taxon>Pezizomycotina</taxon>
        <taxon>Sordariomycetes</taxon>
        <taxon>Lulworthiomycetidae</taxon>
        <taxon>Lulworthiales</taxon>
        <taxon>Lulworthiaceae</taxon>
        <taxon>Zalerion</taxon>
    </lineage>
</organism>
<accession>A0AAD5WRM4</accession>
<dbReference type="EMBL" id="JAKWBI020000129">
    <property type="protein sequence ID" value="KAJ2901959.1"/>
    <property type="molecule type" value="Genomic_DNA"/>
</dbReference>
<feature type="region of interest" description="Disordered" evidence="1">
    <location>
        <begin position="63"/>
        <end position="108"/>
    </location>
</feature>
<dbReference type="GO" id="GO:0006629">
    <property type="term" value="P:lipid metabolic process"/>
    <property type="evidence" value="ECO:0007669"/>
    <property type="project" value="InterPro"/>
</dbReference>
<keyword evidence="2" id="KW-1133">Transmembrane helix</keyword>
<dbReference type="PROSITE" id="PS50007">
    <property type="entry name" value="PIPLC_X_DOMAIN"/>
    <property type="match status" value="1"/>
</dbReference>
<evidence type="ECO:0000256" key="1">
    <source>
        <dbReference type="SAM" id="MobiDB-lite"/>
    </source>
</evidence>
<dbReference type="CDD" id="cd08586">
    <property type="entry name" value="PI-PLCc_BcPLC_like"/>
    <property type="match status" value="1"/>
</dbReference>
<feature type="compositionally biased region" description="Basic and acidic residues" evidence="1">
    <location>
        <begin position="420"/>
        <end position="444"/>
    </location>
</feature>
<proteinExistence type="predicted"/>
<keyword evidence="5" id="KW-1185">Reference proteome</keyword>
<dbReference type="SMART" id="SM00148">
    <property type="entry name" value="PLCXc"/>
    <property type="match status" value="1"/>
</dbReference>
<dbReference type="Gene3D" id="3.20.20.190">
    <property type="entry name" value="Phosphatidylinositol (PI) phosphodiesterase"/>
    <property type="match status" value="1"/>
</dbReference>
<name>A0AAD5WRM4_9PEZI</name>
<comment type="caution">
    <text evidence="4">The sequence shown here is derived from an EMBL/GenBank/DDBJ whole genome shotgun (WGS) entry which is preliminary data.</text>
</comment>
<evidence type="ECO:0000313" key="5">
    <source>
        <dbReference type="Proteomes" id="UP001201980"/>
    </source>
</evidence>
<dbReference type="InterPro" id="IPR017946">
    <property type="entry name" value="PLC-like_Pdiesterase_TIM-brl"/>
</dbReference>
<dbReference type="GO" id="GO:0008081">
    <property type="term" value="F:phosphoric diester hydrolase activity"/>
    <property type="evidence" value="ECO:0007669"/>
    <property type="project" value="InterPro"/>
</dbReference>
<keyword evidence="2" id="KW-0472">Membrane</keyword>
<feature type="transmembrane region" description="Helical" evidence="2">
    <location>
        <begin position="40"/>
        <end position="62"/>
    </location>
</feature>
<gene>
    <name evidence="4" type="ORF">MKZ38_001149</name>
</gene>
<reference evidence="4" key="1">
    <citation type="submission" date="2022-07" db="EMBL/GenBank/DDBJ databases">
        <title>Draft genome sequence of Zalerion maritima ATCC 34329, a (micro)plastics degrading marine fungus.</title>
        <authorList>
            <person name="Paco A."/>
            <person name="Goncalves M.F.M."/>
            <person name="Rocha-Santos T.A.P."/>
            <person name="Alves A."/>
        </authorList>
    </citation>
    <scope>NUCLEOTIDE SEQUENCE</scope>
    <source>
        <strain evidence="4">ATCC 34329</strain>
    </source>
</reference>
<keyword evidence="2" id="KW-0812">Transmembrane</keyword>